<evidence type="ECO:0000313" key="3">
    <source>
        <dbReference type="Proteomes" id="UP001595798"/>
    </source>
</evidence>
<evidence type="ECO:0000256" key="1">
    <source>
        <dbReference type="SAM" id="Phobius"/>
    </source>
</evidence>
<proteinExistence type="predicted"/>
<feature type="transmembrane region" description="Helical" evidence="1">
    <location>
        <begin position="7"/>
        <end position="25"/>
    </location>
</feature>
<sequence>MNPVFRLTIFFVFVLAFSVCGFVFYQDILAWVYPSVIVTDGNGLFSGALINAIAFCILAATIAFAYTRHPAKGLGRFLWAISLLVVGLGTLWLVLDYMRTDLASVENSVKGFGPVQISIENIKLYVAPLISIILIISMTLGKEVLSRRRMVSNWVPSESA</sequence>
<gene>
    <name evidence="2" type="ORF">ACFOZ5_01260</name>
</gene>
<dbReference type="Proteomes" id="UP001595798">
    <property type="component" value="Unassembled WGS sequence"/>
</dbReference>
<comment type="caution">
    <text evidence="2">The sequence shown here is derived from an EMBL/GenBank/DDBJ whole genome shotgun (WGS) entry which is preliminary data.</text>
</comment>
<feature type="transmembrane region" description="Helical" evidence="1">
    <location>
        <begin position="77"/>
        <end position="95"/>
    </location>
</feature>
<dbReference type="RefSeq" id="WP_379884886.1">
    <property type="nucleotide sequence ID" value="NZ_JBHSDI010000001.1"/>
</dbReference>
<evidence type="ECO:0000313" key="2">
    <source>
        <dbReference type="EMBL" id="MFC4257651.1"/>
    </source>
</evidence>
<organism evidence="2 3">
    <name type="scientific">Marinobacter lacisalsi</name>
    <dbReference type="NCBI Taxonomy" id="475979"/>
    <lineage>
        <taxon>Bacteria</taxon>
        <taxon>Pseudomonadati</taxon>
        <taxon>Pseudomonadota</taxon>
        <taxon>Gammaproteobacteria</taxon>
        <taxon>Pseudomonadales</taxon>
        <taxon>Marinobacteraceae</taxon>
        <taxon>Marinobacter</taxon>
    </lineage>
</organism>
<keyword evidence="1" id="KW-0472">Membrane</keyword>
<keyword evidence="1" id="KW-1133">Transmembrane helix</keyword>
<name>A0ABV8QDY0_9GAMM</name>
<reference evidence="3" key="1">
    <citation type="journal article" date="2019" name="Int. J. Syst. Evol. Microbiol.">
        <title>The Global Catalogue of Microorganisms (GCM) 10K type strain sequencing project: providing services to taxonomists for standard genome sequencing and annotation.</title>
        <authorList>
            <consortium name="The Broad Institute Genomics Platform"/>
            <consortium name="The Broad Institute Genome Sequencing Center for Infectious Disease"/>
            <person name="Wu L."/>
            <person name="Ma J."/>
        </authorList>
    </citation>
    <scope>NUCLEOTIDE SEQUENCE [LARGE SCALE GENOMIC DNA]</scope>
    <source>
        <strain evidence="3">CECT 7297</strain>
    </source>
</reference>
<dbReference type="EMBL" id="JBHSDI010000001">
    <property type="protein sequence ID" value="MFC4257651.1"/>
    <property type="molecule type" value="Genomic_DNA"/>
</dbReference>
<keyword evidence="3" id="KW-1185">Reference proteome</keyword>
<feature type="transmembrane region" description="Helical" evidence="1">
    <location>
        <begin position="122"/>
        <end position="140"/>
    </location>
</feature>
<protein>
    <submittedName>
        <fullName evidence="2">Uncharacterized protein</fullName>
    </submittedName>
</protein>
<keyword evidence="1" id="KW-0812">Transmembrane</keyword>
<accession>A0ABV8QDY0</accession>
<feature type="transmembrane region" description="Helical" evidence="1">
    <location>
        <begin position="45"/>
        <end position="65"/>
    </location>
</feature>